<dbReference type="CDD" id="cd07516">
    <property type="entry name" value="HAD_Pase"/>
    <property type="match status" value="1"/>
</dbReference>
<gene>
    <name evidence="1" type="ORF">ACFQH1_00555</name>
</gene>
<evidence type="ECO:0000313" key="1">
    <source>
        <dbReference type="EMBL" id="MFC6293740.1"/>
    </source>
</evidence>
<organism evidence="1 2">
    <name type="scientific">Lactiplantibacillus daoliensis</name>
    <dbReference type="NCBI Taxonomy" id="2559916"/>
    <lineage>
        <taxon>Bacteria</taxon>
        <taxon>Bacillati</taxon>
        <taxon>Bacillota</taxon>
        <taxon>Bacilli</taxon>
        <taxon>Lactobacillales</taxon>
        <taxon>Lactobacillaceae</taxon>
        <taxon>Lactiplantibacillus</taxon>
    </lineage>
</organism>
<keyword evidence="1" id="KW-0378">Hydrolase</keyword>
<dbReference type="Proteomes" id="UP001596227">
    <property type="component" value="Unassembled WGS sequence"/>
</dbReference>
<dbReference type="SFLD" id="SFLDG01144">
    <property type="entry name" value="C2.B.4:_PGP_Like"/>
    <property type="match status" value="1"/>
</dbReference>
<dbReference type="Gene3D" id="3.30.1240.10">
    <property type="match status" value="1"/>
</dbReference>
<dbReference type="InterPro" id="IPR000150">
    <property type="entry name" value="Cof"/>
</dbReference>
<dbReference type="EC" id="3.1.3.-" evidence="1"/>
<reference evidence="2" key="1">
    <citation type="journal article" date="2019" name="Int. J. Syst. Evol. Microbiol.">
        <title>The Global Catalogue of Microorganisms (GCM) 10K type strain sequencing project: providing services to taxonomists for standard genome sequencing and annotation.</title>
        <authorList>
            <consortium name="The Broad Institute Genomics Platform"/>
            <consortium name="The Broad Institute Genome Sequencing Center for Infectious Disease"/>
            <person name="Wu L."/>
            <person name="Ma J."/>
        </authorList>
    </citation>
    <scope>NUCLEOTIDE SEQUENCE [LARGE SCALE GENOMIC DNA]</scope>
    <source>
        <strain evidence="2">CCM 8934</strain>
    </source>
</reference>
<keyword evidence="2" id="KW-1185">Reference proteome</keyword>
<name>A0ABW1UC70_9LACO</name>
<dbReference type="NCBIfam" id="TIGR01484">
    <property type="entry name" value="HAD-SF-IIB"/>
    <property type="match status" value="1"/>
</dbReference>
<dbReference type="Pfam" id="PF08282">
    <property type="entry name" value="Hydrolase_3"/>
    <property type="match status" value="1"/>
</dbReference>
<dbReference type="InterPro" id="IPR036412">
    <property type="entry name" value="HAD-like_sf"/>
</dbReference>
<dbReference type="RefSeq" id="WP_137607863.1">
    <property type="nucleotide sequence ID" value="NZ_BJDH01000008.1"/>
</dbReference>
<comment type="caution">
    <text evidence="1">The sequence shown here is derived from an EMBL/GenBank/DDBJ whole genome shotgun (WGS) entry which is preliminary data.</text>
</comment>
<dbReference type="PANTHER" id="PTHR10000">
    <property type="entry name" value="PHOSPHOSERINE PHOSPHATASE"/>
    <property type="match status" value="1"/>
</dbReference>
<dbReference type="InterPro" id="IPR023214">
    <property type="entry name" value="HAD_sf"/>
</dbReference>
<dbReference type="NCBIfam" id="TIGR00099">
    <property type="entry name" value="Cof-subfamily"/>
    <property type="match status" value="1"/>
</dbReference>
<dbReference type="Gene3D" id="3.40.50.1000">
    <property type="entry name" value="HAD superfamily/HAD-like"/>
    <property type="match status" value="1"/>
</dbReference>
<dbReference type="EMBL" id="JBHSSB010000003">
    <property type="protein sequence ID" value="MFC6293740.1"/>
    <property type="molecule type" value="Genomic_DNA"/>
</dbReference>
<dbReference type="GO" id="GO:0016787">
    <property type="term" value="F:hydrolase activity"/>
    <property type="evidence" value="ECO:0007669"/>
    <property type="project" value="UniProtKB-KW"/>
</dbReference>
<dbReference type="SFLD" id="SFLDS00003">
    <property type="entry name" value="Haloacid_Dehalogenase"/>
    <property type="match status" value="1"/>
</dbReference>
<proteinExistence type="predicted"/>
<dbReference type="SFLD" id="SFLDG01140">
    <property type="entry name" value="C2.B:_Phosphomannomutase_and_P"/>
    <property type="match status" value="1"/>
</dbReference>
<dbReference type="PANTHER" id="PTHR10000:SF8">
    <property type="entry name" value="HAD SUPERFAMILY HYDROLASE-LIKE, TYPE 3"/>
    <property type="match status" value="1"/>
</dbReference>
<dbReference type="SUPFAM" id="SSF56784">
    <property type="entry name" value="HAD-like"/>
    <property type="match status" value="1"/>
</dbReference>
<sequence>MSIKLIALDIDDTLLNSKGELLDSTKGAVQKALAQGIKVVLCTGRPLAGVQPYLDSLKITGDEQYVITYNGAVTESVSGKVVAKHLVANAMYRQLTAFGQAHHVPFNVLDDESNIYTADRDVNWVTVIQAWENKAGLFVRDPEELPADFEITKGLFVGNPEQLDTVEPLVETTFGDRLYVVRASGNFLELMHPEVNKGAALRELAGILKLDTSEVMACGDEKNDITMFDFAGTAVAMGNGSDEAKAHASYVTGTNDAGGLADAIEKLALA</sequence>
<protein>
    <submittedName>
        <fullName evidence="1">Cof-type HAD-IIB family hydrolase</fullName>
        <ecNumber evidence="1">3.1.3.-</ecNumber>
    </submittedName>
</protein>
<accession>A0ABW1UC70</accession>
<dbReference type="InterPro" id="IPR006379">
    <property type="entry name" value="HAD-SF_hydro_IIB"/>
</dbReference>
<evidence type="ECO:0000313" key="2">
    <source>
        <dbReference type="Proteomes" id="UP001596227"/>
    </source>
</evidence>